<name>A0A9P6DFP7_PLEER</name>
<evidence type="ECO:0000256" key="1">
    <source>
        <dbReference type="SAM" id="Phobius"/>
    </source>
</evidence>
<evidence type="ECO:0000313" key="3">
    <source>
        <dbReference type="Proteomes" id="UP000807025"/>
    </source>
</evidence>
<keyword evidence="3" id="KW-1185">Reference proteome</keyword>
<keyword evidence="1" id="KW-0812">Transmembrane</keyword>
<sequence>MNPRFVPRREQPSLSSYVTKSRKYISRTQASVSRREYGAPPYHHPYKVDKVKGSWGALGASYILAMIWSSLAHIAHVLLRVSLQHQGDTTSQTKRIPPRHPIHCIPPFQPNGKPKGAFRAHSGNSRTALALTGARLRVGDNTGYV</sequence>
<protein>
    <submittedName>
        <fullName evidence="2">Uncharacterized protein</fullName>
    </submittedName>
</protein>
<gene>
    <name evidence="2" type="ORF">BDN71DRAFT_1432086</name>
</gene>
<dbReference type="EMBL" id="MU154578">
    <property type="protein sequence ID" value="KAF9494005.1"/>
    <property type="molecule type" value="Genomic_DNA"/>
</dbReference>
<organism evidence="2 3">
    <name type="scientific">Pleurotus eryngii</name>
    <name type="common">Boletus of the steppes</name>
    <dbReference type="NCBI Taxonomy" id="5323"/>
    <lineage>
        <taxon>Eukaryota</taxon>
        <taxon>Fungi</taxon>
        <taxon>Dikarya</taxon>
        <taxon>Basidiomycota</taxon>
        <taxon>Agaricomycotina</taxon>
        <taxon>Agaricomycetes</taxon>
        <taxon>Agaricomycetidae</taxon>
        <taxon>Agaricales</taxon>
        <taxon>Pleurotineae</taxon>
        <taxon>Pleurotaceae</taxon>
        <taxon>Pleurotus</taxon>
    </lineage>
</organism>
<proteinExistence type="predicted"/>
<reference evidence="2" key="1">
    <citation type="submission" date="2020-11" db="EMBL/GenBank/DDBJ databases">
        <authorList>
            <consortium name="DOE Joint Genome Institute"/>
            <person name="Ahrendt S."/>
            <person name="Riley R."/>
            <person name="Andreopoulos W."/>
            <person name="Labutti K."/>
            <person name="Pangilinan J."/>
            <person name="Ruiz-Duenas F.J."/>
            <person name="Barrasa J.M."/>
            <person name="Sanchez-Garcia M."/>
            <person name="Camarero S."/>
            <person name="Miyauchi S."/>
            <person name="Serrano A."/>
            <person name="Linde D."/>
            <person name="Babiker R."/>
            <person name="Drula E."/>
            <person name="Ayuso-Fernandez I."/>
            <person name="Pacheco R."/>
            <person name="Padilla G."/>
            <person name="Ferreira P."/>
            <person name="Barriuso J."/>
            <person name="Kellner H."/>
            <person name="Castanera R."/>
            <person name="Alfaro M."/>
            <person name="Ramirez L."/>
            <person name="Pisabarro A.G."/>
            <person name="Kuo A."/>
            <person name="Tritt A."/>
            <person name="Lipzen A."/>
            <person name="He G."/>
            <person name="Yan M."/>
            <person name="Ng V."/>
            <person name="Cullen D."/>
            <person name="Martin F."/>
            <person name="Rosso M.-N."/>
            <person name="Henrissat B."/>
            <person name="Hibbett D."/>
            <person name="Martinez A.T."/>
            <person name="Grigoriev I.V."/>
        </authorList>
    </citation>
    <scope>NUCLEOTIDE SEQUENCE</scope>
    <source>
        <strain evidence="2">ATCC 90797</strain>
    </source>
</reference>
<dbReference type="AlphaFoldDB" id="A0A9P6DFP7"/>
<comment type="caution">
    <text evidence="2">The sequence shown here is derived from an EMBL/GenBank/DDBJ whole genome shotgun (WGS) entry which is preliminary data.</text>
</comment>
<keyword evidence="1" id="KW-0472">Membrane</keyword>
<evidence type="ECO:0000313" key="2">
    <source>
        <dbReference type="EMBL" id="KAF9494005.1"/>
    </source>
</evidence>
<keyword evidence="1" id="KW-1133">Transmembrane helix</keyword>
<accession>A0A9P6DFP7</accession>
<feature type="transmembrane region" description="Helical" evidence="1">
    <location>
        <begin position="55"/>
        <end position="79"/>
    </location>
</feature>
<dbReference type="Proteomes" id="UP000807025">
    <property type="component" value="Unassembled WGS sequence"/>
</dbReference>